<keyword evidence="1" id="KW-0812">Transmembrane</keyword>
<dbReference type="GO" id="GO:0015184">
    <property type="term" value="F:L-cystine transmembrane transporter activity"/>
    <property type="evidence" value="ECO:0007669"/>
    <property type="project" value="TreeGrafter"/>
</dbReference>
<feature type="transmembrane region" description="Helical" evidence="1">
    <location>
        <begin position="38"/>
        <end position="58"/>
    </location>
</feature>
<dbReference type="Proteomes" id="UP000728185">
    <property type="component" value="Unassembled WGS sequence"/>
</dbReference>
<dbReference type="PANTHER" id="PTHR13131">
    <property type="entry name" value="CYSTINOSIN"/>
    <property type="match status" value="1"/>
</dbReference>
<dbReference type="GO" id="GO:0005774">
    <property type="term" value="C:vacuolar membrane"/>
    <property type="evidence" value="ECO:0007669"/>
    <property type="project" value="TreeGrafter"/>
</dbReference>
<sequence length="122" mass="13961">MLNDVFFALHALLICCLMLIQTLIYERGDQRVSTTCRSIVGFVLVYCIVFLIVCGLNLSNWLTFLYQLSYVKVLVTFMKYVPQVSRLDYFSVICKHVIICGQMFNLVQLESGFPGSSLFHVS</sequence>
<accession>A0A8E0VDK7</accession>
<reference evidence="2" key="1">
    <citation type="submission" date="2019-05" db="EMBL/GenBank/DDBJ databases">
        <title>Annotation for the trematode Fasciolopsis buski.</title>
        <authorList>
            <person name="Choi Y.-J."/>
        </authorList>
    </citation>
    <scope>NUCLEOTIDE SEQUENCE</scope>
    <source>
        <strain evidence="2">HT</strain>
        <tissue evidence="2">Whole worm</tissue>
    </source>
</reference>
<dbReference type="AlphaFoldDB" id="A0A8E0VDK7"/>
<dbReference type="PANTHER" id="PTHR13131:SF5">
    <property type="entry name" value="CYSTINOSIN"/>
    <property type="match status" value="1"/>
</dbReference>
<evidence type="ECO:0000313" key="3">
    <source>
        <dbReference type="Proteomes" id="UP000728185"/>
    </source>
</evidence>
<dbReference type="OrthoDB" id="75720at2759"/>
<comment type="caution">
    <text evidence="2">The sequence shown here is derived from an EMBL/GenBank/DDBJ whole genome shotgun (WGS) entry which is preliminary data.</text>
</comment>
<protein>
    <submittedName>
        <fullName evidence="2">Uncharacterized protein</fullName>
    </submittedName>
</protein>
<keyword evidence="3" id="KW-1185">Reference proteome</keyword>
<evidence type="ECO:0000256" key="1">
    <source>
        <dbReference type="SAM" id="Phobius"/>
    </source>
</evidence>
<dbReference type="InterPro" id="IPR005282">
    <property type="entry name" value="LC_transporter"/>
</dbReference>
<keyword evidence="1" id="KW-0472">Membrane</keyword>
<evidence type="ECO:0000313" key="2">
    <source>
        <dbReference type="EMBL" id="KAA0186655.1"/>
    </source>
</evidence>
<keyword evidence="1" id="KW-1133">Transmembrane helix</keyword>
<dbReference type="EMBL" id="LUCM01009638">
    <property type="protein sequence ID" value="KAA0186655.1"/>
    <property type="molecule type" value="Genomic_DNA"/>
</dbReference>
<proteinExistence type="predicted"/>
<gene>
    <name evidence="2" type="ORF">FBUS_00848</name>
</gene>
<name>A0A8E0VDK7_9TREM</name>
<organism evidence="2 3">
    <name type="scientific">Fasciolopsis buskii</name>
    <dbReference type="NCBI Taxonomy" id="27845"/>
    <lineage>
        <taxon>Eukaryota</taxon>
        <taxon>Metazoa</taxon>
        <taxon>Spiralia</taxon>
        <taxon>Lophotrochozoa</taxon>
        <taxon>Platyhelminthes</taxon>
        <taxon>Trematoda</taxon>
        <taxon>Digenea</taxon>
        <taxon>Plagiorchiida</taxon>
        <taxon>Echinostomata</taxon>
        <taxon>Echinostomatoidea</taxon>
        <taxon>Fasciolidae</taxon>
        <taxon>Fasciolopsis</taxon>
    </lineage>
</organism>
<feature type="transmembrane region" description="Helical" evidence="1">
    <location>
        <begin position="6"/>
        <end position="26"/>
    </location>
</feature>